<name>A0A316FX39_9GAMM</name>
<feature type="transmembrane region" description="Helical" evidence="1">
    <location>
        <begin position="76"/>
        <end position="101"/>
    </location>
</feature>
<dbReference type="Proteomes" id="UP000245790">
    <property type="component" value="Unassembled WGS sequence"/>
</dbReference>
<dbReference type="EMBL" id="QGGU01000003">
    <property type="protein sequence ID" value="PWK53384.1"/>
    <property type="molecule type" value="Genomic_DNA"/>
</dbReference>
<evidence type="ECO:0000256" key="1">
    <source>
        <dbReference type="SAM" id="Phobius"/>
    </source>
</evidence>
<accession>A0A316FX39</accession>
<evidence type="ECO:0000313" key="2">
    <source>
        <dbReference type="EMBL" id="PWK53384.1"/>
    </source>
</evidence>
<keyword evidence="1" id="KW-0472">Membrane</keyword>
<protein>
    <submittedName>
        <fullName evidence="2">Uncharacterized protein</fullName>
    </submittedName>
</protein>
<keyword evidence="3" id="KW-1185">Reference proteome</keyword>
<organism evidence="2 3">
    <name type="scientific">Pleionea mediterranea</name>
    <dbReference type="NCBI Taxonomy" id="523701"/>
    <lineage>
        <taxon>Bacteria</taxon>
        <taxon>Pseudomonadati</taxon>
        <taxon>Pseudomonadota</taxon>
        <taxon>Gammaproteobacteria</taxon>
        <taxon>Oceanospirillales</taxon>
        <taxon>Pleioneaceae</taxon>
        <taxon>Pleionea</taxon>
    </lineage>
</organism>
<reference evidence="2 3" key="1">
    <citation type="submission" date="2018-05" db="EMBL/GenBank/DDBJ databases">
        <title>Genomic Encyclopedia of Type Strains, Phase IV (KMG-IV): sequencing the most valuable type-strain genomes for metagenomic binning, comparative biology and taxonomic classification.</title>
        <authorList>
            <person name="Goeker M."/>
        </authorList>
    </citation>
    <scope>NUCLEOTIDE SEQUENCE [LARGE SCALE GENOMIC DNA]</scope>
    <source>
        <strain evidence="2 3">DSM 25350</strain>
    </source>
</reference>
<keyword evidence="1" id="KW-1133">Transmembrane helix</keyword>
<evidence type="ECO:0000313" key="3">
    <source>
        <dbReference type="Proteomes" id="UP000245790"/>
    </source>
</evidence>
<dbReference type="AlphaFoldDB" id="A0A316FX39"/>
<proteinExistence type="predicted"/>
<feature type="transmembrane region" description="Helical" evidence="1">
    <location>
        <begin position="44"/>
        <end position="64"/>
    </location>
</feature>
<keyword evidence="1" id="KW-0812">Transmembrane</keyword>
<feature type="transmembrane region" description="Helical" evidence="1">
    <location>
        <begin position="21"/>
        <end position="38"/>
    </location>
</feature>
<sequence>MVYGSSLFSGIEAIEIIMRRNYWALIVMQISLVLAYAIGWPQSVLAWCTGIAAYIGCSFGLMWLGLKLAKHRKSYYLITIAGTSFNWILFGALGSLLSVVINTAPFSNSL</sequence>
<comment type="caution">
    <text evidence="2">The sequence shown here is derived from an EMBL/GenBank/DDBJ whole genome shotgun (WGS) entry which is preliminary data.</text>
</comment>
<gene>
    <name evidence="2" type="ORF">C8D97_103211</name>
</gene>